<name>A0ABY3FE95_9GAMM</name>
<gene>
    <name evidence="1" type="ORF">FQP85_08310</name>
</gene>
<sequence>MKLLTQKITTAQLKIESPKITLQCNCCKRVEHGTIPVEAFIDAASYMGWRHVTTCHIEIEAACPSCVKELREFYQSKQVSA</sequence>
<dbReference type="Proteomes" id="UP000317938">
    <property type="component" value="Unassembled WGS sequence"/>
</dbReference>
<proteinExistence type="predicted"/>
<comment type="caution">
    <text evidence="1">The sequence shown here is derived from an EMBL/GenBank/DDBJ whole genome shotgun (WGS) entry which is preliminary data.</text>
</comment>
<reference evidence="1 2" key="1">
    <citation type="submission" date="2019-07" db="EMBL/GenBank/DDBJ databases">
        <title>Diversity of Bacteria from Kongsfjorden, Arctic.</title>
        <authorList>
            <person name="Yu Y."/>
        </authorList>
    </citation>
    <scope>NUCLEOTIDE SEQUENCE [LARGE SCALE GENOMIC DNA]</scope>
    <source>
        <strain evidence="1 2">SM1927</strain>
    </source>
</reference>
<evidence type="ECO:0000313" key="2">
    <source>
        <dbReference type="Proteomes" id="UP000317938"/>
    </source>
</evidence>
<keyword evidence="2" id="KW-1185">Reference proteome</keyword>
<organism evidence="1 2">
    <name type="scientific">Pseudoalteromonas neustonica</name>
    <dbReference type="NCBI Taxonomy" id="1840331"/>
    <lineage>
        <taxon>Bacteria</taxon>
        <taxon>Pseudomonadati</taxon>
        <taxon>Pseudomonadota</taxon>
        <taxon>Gammaproteobacteria</taxon>
        <taxon>Alteromonadales</taxon>
        <taxon>Pseudoalteromonadaceae</taxon>
        <taxon>Pseudoalteromonas</taxon>
    </lineage>
</organism>
<evidence type="ECO:0000313" key="1">
    <source>
        <dbReference type="EMBL" id="TVU83768.1"/>
    </source>
</evidence>
<dbReference type="RefSeq" id="WP_145236378.1">
    <property type="nucleotide sequence ID" value="NZ_VNFF01000007.1"/>
</dbReference>
<dbReference type="EMBL" id="VNFF01000007">
    <property type="protein sequence ID" value="TVU83768.1"/>
    <property type="molecule type" value="Genomic_DNA"/>
</dbReference>
<accession>A0ABY3FE95</accession>
<protein>
    <submittedName>
        <fullName evidence="1">Uncharacterized protein</fullName>
    </submittedName>
</protein>